<dbReference type="Proteomes" id="UP001371305">
    <property type="component" value="Unassembled WGS sequence"/>
</dbReference>
<evidence type="ECO:0000313" key="3">
    <source>
        <dbReference type="Proteomes" id="UP001371305"/>
    </source>
</evidence>
<feature type="transmembrane region" description="Helical" evidence="1">
    <location>
        <begin position="125"/>
        <end position="144"/>
    </location>
</feature>
<protein>
    <submittedName>
        <fullName evidence="2">Uncharacterized protein</fullName>
    </submittedName>
</protein>
<accession>A0ABU9B0V2</accession>
<keyword evidence="1" id="KW-1133">Transmembrane helix</keyword>
<evidence type="ECO:0000313" key="2">
    <source>
        <dbReference type="EMBL" id="MEK7953653.1"/>
    </source>
</evidence>
<organism evidence="2 3">
    <name type="scientific">Luteolibacter soli</name>
    <dbReference type="NCBI Taxonomy" id="3135280"/>
    <lineage>
        <taxon>Bacteria</taxon>
        <taxon>Pseudomonadati</taxon>
        <taxon>Verrucomicrobiota</taxon>
        <taxon>Verrucomicrobiia</taxon>
        <taxon>Verrucomicrobiales</taxon>
        <taxon>Verrucomicrobiaceae</taxon>
        <taxon>Luteolibacter</taxon>
    </lineage>
</organism>
<gene>
    <name evidence="2" type="ORF">WKV53_24270</name>
</gene>
<keyword evidence="3" id="KW-1185">Reference proteome</keyword>
<feature type="transmembrane region" description="Helical" evidence="1">
    <location>
        <begin position="12"/>
        <end position="30"/>
    </location>
</feature>
<sequence length="156" mass="17192">MPPRPLHRWKSFWFGVLVFSFLGWSWMASIEKPGGIAIGTPVLEAGMAYTGGSMVLFSSGPPGSFGIGLFSYPMAPEPTWFPSGIEAQYSRSHGVSETTHGTLPSGAQTISISCGFSSTHCHVRVAHWLLIPFFLLIWSGFLFYRYRRTERRAAGA</sequence>
<comment type="caution">
    <text evidence="2">The sequence shown here is derived from an EMBL/GenBank/DDBJ whole genome shotgun (WGS) entry which is preliminary data.</text>
</comment>
<proteinExistence type="predicted"/>
<keyword evidence="1" id="KW-0812">Transmembrane</keyword>
<reference evidence="2 3" key="1">
    <citation type="submission" date="2024-04" db="EMBL/GenBank/DDBJ databases">
        <title>Luteolibacter sp. isolated from soil.</title>
        <authorList>
            <person name="An J."/>
        </authorList>
    </citation>
    <scope>NUCLEOTIDE SEQUENCE [LARGE SCALE GENOMIC DNA]</scope>
    <source>
        <strain evidence="2 3">Y139</strain>
    </source>
</reference>
<name>A0ABU9B0V2_9BACT</name>
<evidence type="ECO:0000256" key="1">
    <source>
        <dbReference type="SAM" id="Phobius"/>
    </source>
</evidence>
<dbReference type="EMBL" id="JBBUKT010000012">
    <property type="protein sequence ID" value="MEK7953653.1"/>
    <property type="molecule type" value="Genomic_DNA"/>
</dbReference>
<dbReference type="RefSeq" id="WP_341407418.1">
    <property type="nucleotide sequence ID" value="NZ_JBBUKT010000012.1"/>
</dbReference>
<keyword evidence="1" id="KW-0472">Membrane</keyword>